<dbReference type="InterPro" id="IPR035513">
    <property type="entry name" value="Invertase/methylesterase_inhib"/>
</dbReference>
<comment type="similarity">
    <text evidence="7">Belongs to the PMEI family.</text>
</comment>
<dbReference type="EC" id="3.1.1.11" evidence="3"/>
<dbReference type="FunFam" id="1.20.140.40:FF:000010">
    <property type="entry name" value="Pectinesterase"/>
    <property type="match status" value="1"/>
</dbReference>
<dbReference type="GO" id="GO:0004857">
    <property type="term" value="F:enzyme inhibitor activity"/>
    <property type="evidence" value="ECO:0007669"/>
    <property type="project" value="InterPro"/>
</dbReference>
<dbReference type="PANTHER" id="PTHR31080:SF96">
    <property type="entry name" value="21 KDA PROTEIN-LIKE"/>
    <property type="match status" value="1"/>
</dbReference>
<dbReference type="Proteomes" id="UP000032304">
    <property type="component" value="Chromosome 4"/>
</dbReference>
<evidence type="ECO:0000256" key="3">
    <source>
        <dbReference type="ARBA" id="ARBA00013229"/>
    </source>
</evidence>
<dbReference type="AlphaFoldDB" id="A0A0D2R7X4"/>
<gene>
    <name evidence="10" type="ORF">B456_004G201400</name>
    <name evidence="11" type="ORF">Gorai_015190</name>
</gene>
<evidence type="ECO:0000259" key="9">
    <source>
        <dbReference type="SMART" id="SM00856"/>
    </source>
</evidence>
<evidence type="ECO:0000313" key="13">
    <source>
        <dbReference type="Proteomes" id="UP000593578"/>
    </source>
</evidence>
<evidence type="ECO:0000256" key="7">
    <source>
        <dbReference type="ARBA" id="ARBA00038471"/>
    </source>
</evidence>
<dbReference type="PANTHER" id="PTHR31080">
    <property type="entry name" value="PECTINESTERASE INHIBITOR-LIKE"/>
    <property type="match status" value="1"/>
</dbReference>
<dbReference type="Gramene" id="KJB25636">
    <property type="protein sequence ID" value="KJB25636"/>
    <property type="gene ID" value="B456_004G201400"/>
</dbReference>
<accession>A0A0D2R7X4</accession>
<sequence length="202" mass="22141">MANIGSYFSIAAIFIFALFTTSPSLCLAVRKFPSSETDTKFIKTWCDATTYPDLCFVTFSSYAAEIQDSPKTLTTKSLFVALNSTRLASKNLTDISKTQGLKPIETEALQDCVEEIGDSIDELKRSIVEMDETAGKSFAFRMSDIQTWVSAALTDEDTCMDGFSETATDGDVKANMRTLIEKVAHLTSISLAFVNHYAGANK</sequence>
<feature type="signal peptide" evidence="8">
    <location>
        <begin position="1"/>
        <end position="28"/>
    </location>
</feature>
<dbReference type="OrthoDB" id="1430376at2759"/>
<reference evidence="11 13" key="2">
    <citation type="journal article" date="2019" name="Genome Biol. Evol.">
        <title>Insights into the evolution of the New World diploid cottons (Gossypium, subgenus Houzingenia) based on genome sequencing.</title>
        <authorList>
            <person name="Grover C.E."/>
            <person name="Arick M.A. 2nd"/>
            <person name="Thrash A."/>
            <person name="Conover J.L."/>
            <person name="Sanders W.S."/>
            <person name="Peterson D.G."/>
            <person name="Frelichowski J.E."/>
            <person name="Scheffler J.A."/>
            <person name="Scheffler B.E."/>
            <person name="Wendel J.F."/>
        </authorList>
    </citation>
    <scope>NUCLEOTIDE SEQUENCE [LARGE SCALE GENOMIC DNA]</scope>
    <source>
        <strain evidence="11">8</strain>
        <tissue evidence="11">Leaf</tissue>
    </source>
</reference>
<evidence type="ECO:0000256" key="5">
    <source>
        <dbReference type="ARBA" id="ARBA00023157"/>
    </source>
</evidence>
<name>A0A0D2R7X4_GOSRA</name>
<evidence type="ECO:0000256" key="6">
    <source>
        <dbReference type="ARBA" id="ARBA00023180"/>
    </source>
</evidence>
<dbReference type="GO" id="GO:0030599">
    <property type="term" value="F:pectinesterase activity"/>
    <property type="evidence" value="ECO:0007669"/>
    <property type="project" value="UniProtKB-EC"/>
</dbReference>
<protein>
    <recommendedName>
        <fullName evidence="3">pectinesterase</fullName>
        <ecNumber evidence="3">3.1.1.11</ecNumber>
    </recommendedName>
</protein>
<keyword evidence="5" id="KW-1015">Disulfide bond</keyword>
<evidence type="ECO:0000256" key="1">
    <source>
        <dbReference type="ARBA" id="ARBA00006027"/>
    </source>
</evidence>
<dbReference type="CDD" id="cd15798">
    <property type="entry name" value="PMEI-like_3"/>
    <property type="match status" value="1"/>
</dbReference>
<evidence type="ECO:0000256" key="4">
    <source>
        <dbReference type="ARBA" id="ARBA00022729"/>
    </source>
</evidence>
<comment type="similarity">
    <text evidence="1">In the N-terminal section; belongs to the PMEI family.</text>
</comment>
<keyword evidence="4 8" id="KW-0732">Signal</keyword>
<evidence type="ECO:0000313" key="12">
    <source>
        <dbReference type="Proteomes" id="UP000032304"/>
    </source>
</evidence>
<dbReference type="KEGG" id="gra:105792106"/>
<comment type="similarity">
    <text evidence="2">In the C-terminal section; belongs to the pectinesterase family.</text>
</comment>
<feature type="domain" description="Pectinesterase inhibitor" evidence="9">
    <location>
        <begin position="37"/>
        <end position="193"/>
    </location>
</feature>
<keyword evidence="6" id="KW-0325">Glycoprotein</keyword>
<keyword evidence="12" id="KW-1185">Reference proteome</keyword>
<dbReference type="EMBL" id="JABEZZ010000004">
    <property type="protein sequence ID" value="MBA0584374.1"/>
    <property type="molecule type" value="Genomic_DNA"/>
</dbReference>
<evidence type="ECO:0000256" key="8">
    <source>
        <dbReference type="SAM" id="SignalP"/>
    </source>
</evidence>
<dbReference type="SUPFAM" id="SSF101148">
    <property type="entry name" value="Plant invertase/pectin methylesterase inhibitor"/>
    <property type="match status" value="1"/>
</dbReference>
<dbReference type="OMA" id="CLAVRKF"/>
<dbReference type="Gene3D" id="1.20.140.40">
    <property type="entry name" value="Invertase/pectin methylesterase inhibitor family protein"/>
    <property type="match status" value="1"/>
</dbReference>
<feature type="chain" id="PRO_5033715686" description="pectinesterase" evidence="8">
    <location>
        <begin position="29"/>
        <end position="202"/>
    </location>
</feature>
<evidence type="ECO:0000313" key="10">
    <source>
        <dbReference type="EMBL" id="KJB25636.1"/>
    </source>
</evidence>
<dbReference type="Pfam" id="PF04043">
    <property type="entry name" value="PMEI"/>
    <property type="match status" value="1"/>
</dbReference>
<dbReference type="eggNOG" id="ENOG502QXIN">
    <property type="taxonomic scope" value="Eukaryota"/>
</dbReference>
<evidence type="ECO:0000256" key="2">
    <source>
        <dbReference type="ARBA" id="ARBA00007786"/>
    </source>
</evidence>
<dbReference type="InterPro" id="IPR006501">
    <property type="entry name" value="Pectinesterase_inhib_dom"/>
</dbReference>
<dbReference type="SMART" id="SM00856">
    <property type="entry name" value="PMEI"/>
    <property type="match status" value="1"/>
</dbReference>
<dbReference type="STRING" id="29730.A0A0D2R7X4"/>
<dbReference type="Proteomes" id="UP000593578">
    <property type="component" value="Unassembled WGS sequence"/>
</dbReference>
<organism evidence="10 12">
    <name type="scientific">Gossypium raimondii</name>
    <name type="common">Peruvian cotton</name>
    <name type="synonym">Gossypium klotzschianum subsp. raimondii</name>
    <dbReference type="NCBI Taxonomy" id="29730"/>
    <lineage>
        <taxon>Eukaryota</taxon>
        <taxon>Viridiplantae</taxon>
        <taxon>Streptophyta</taxon>
        <taxon>Embryophyta</taxon>
        <taxon>Tracheophyta</taxon>
        <taxon>Spermatophyta</taxon>
        <taxon>Magnoliopsida</taxon>
        <taxon>eudicotyledons</taxon>
        <taxon>Gunneridae</taxon>
        <taxon>Pentapetalae</taxon>
        <taxon>rosids</taxon>
        <taxon>malvids</taxon>
        <taxon>Malvales</taxon>
        <taxon>Malvaceae</taxon>
        <taxon>Malvoideae</taxon>
        <taxon>Gossypium</taxon>
    </lineage>
</organism>
<evidence type="ECO:0000313" key="11">
    <source>
        <dbReference type="EMBL" id="MBA0584374.1"/>
    </source>
</evidence>
<reference evidence="11" key="3">
    <citation type="submission" date="2020-04" db="EMBL/GenBank/DDBJ databases">
        <authorList>
            <person name="Grover C.E."/>
            <person name="Arick M.A. II"/>
            <person name="Thrash A."/>
            <person name="Conover J.L."/>
            <person name="Sanders W.S."/>
            <person name="Peterson D.G."/>
            <person name="Scheffler J.A."/>
            <person name="Scheffler B.E."/>
            <person name="Wendel J.F."/>
        </authorList>
    </citation>
    <scope>NUCLEOTIDE SEQUENCE</scope>
    <source>
        <strain evidence="11">8</strain>
        <tissue evidence="11">Leaf</tissue>
    </source>
</reference>
<dbReference type="EMBL" id="CM001743">
    <property type="protein sequence ID" value="KJB25636.1"/>
    <property type="molecule type" value="Genomic_DNA"/>
</dbReference>
<reference evidence="10 12" key="1">
    <citation type="journal article" date="2012" name="Nature">
        <title>Repeated polyploidization of Gossypium genomes and the evolution of spinnable cotton fibres.</title>
        <authorList>
            <person name="Paterson A.H."/>
            <person name="Wendel J.F."/>
            <person name="Gundlach H."/>
            <person name="Guo H."/>
            <person name="Jenkins J."/>
            <person name="Jin D."/>
            <person name="Llewellyn D."/>
            <person name="Showmaker K.C."/>
            <person name="Shu S."/>
            <person name="Udall J."/>
            <person name="Yoo M.J."/>
            <person name="Byers R."/>
            <person name="Chen W."/>
            <person name="Doron-Faigenboim A."/>
            <person name="Duke M.V."/>
            <person name="Gong L."/>
            <person name="Grimwood J."/>
            <person name="Grover C."/>
            <person name="Grupp K."/>
            <person name="Hu G."/>
            <person name="Lee T.H."/>
            <person name="Li J."/>
            <person name="Lin L."/>
            <person name="Liu T."/>
            <person name="Marler B.S."/>
            <person name="Page J.T."/>
            <person name="Roberts A.W."/>
            <person name="Romanel E."/>
            <person name="Sanders W.S."/>
            <person name="Szadkowski E."/>
            <person name="Tan X."/>
            <person name="Tang H."/>
            <person name="Xu C."/>
            <person name="Wang J."/>
            <person name="Wang Z."/>
            <person name="Zhang D."/>
            <person name="Zhang L."/>
            <person name="Ashrafi H."/>
            <person name="Bedon F."/>
            <person name="Bowers J.E."/>
            <person name="Brubaker C.L."/>
            <person name="Chee P.W."/>
            <person name="Das S."/>
            <person name="Gingle A.R."/>
            <person name="Haigler C.H."/>
            <person name="Harker D."/>
            <person name="Hoffmann L.V."/>
            <person name="Hovav R."/>
            <person name="Jones D.C."/>
            <person name="Lemke C."/>
            <person name="Mansoor S."/>
            <person name="ur Rahman M."/>
            <person name="Rainville L.N."/>
            <person name="Rambani A."/>
            <person name="Reddy U.K."/>
            <person name="Rong J.K."/>
            <person name="Saranga Y."/>
            <person name="Scheffler B.E."/>
            <person name="Scheffler J.A."/>
            <person name="Stelly D.M."/>
            <person name="Triplett B.A."/>
            <person name="Van Deynze A."/>
            <person name="Vaslin M.F."/>
            <person name="Waghmare V.N."/>
            <person name="Walford S.A."/>
            <person name="Wright R.J."/>
            <person name="Zaki E.A."/>
            <person name="Zhang T."/>
            <person name="Dennis E.S."/>
            <person name="Mayer K.F."/>
            <person name="Peterson D.G."/>
            <person name="Rokhsar D.S."/>
            <person name="Wang X."/>
            <person name="Schmutz J."/>
        </authorList>
    </citation>
    <scope>NUCLEOTIDE SEQUENCE [LARGE SCALE GENOMIC DNA]</scope>
</reference>
<dbReference type="NCBIfam" id="TIGR01614">
    <property type="entry name" value="PME_inhib"/>
    <property type="match status" value="1"/>
</dbReference>
<proteinExistence type="inferred from homology"/>
<dbReference type="InterPro" id="IPR051955">
    <property type="entry name" value="PME_Inhibitor"/>
</dbReference>